<sequence length="619" mass="69698">MPHRYLVCLTSVFLLGISSSIAEDSTAKKDERYPFRTDFANAHLLWYQPKKLEFPPHHSDRRISGELVSVDYILRKGQFRATKTGELVSFTMPPYAYVSYLNAEVDLREVPLGTFFLFFLNQDEDGGFTKLATMQEQFTMDASHSFTYKLDEAKLAEGKLLTTKHSIKKNQPDLGKKELLVTKETRVWKGEQQVKLEDLKPGDELLYNLTGKTADKPGWCTDIWVGEETHQLATETQRKKYTDFIKTRGVAGWVEKTEGKSVTVTLFSGDAKSFKETFGADFVVGKTGKMCVANEELRTWNPPVDGESANMVTVDKAPESGYGCSGVRVTVTVSNMLEGFRKGRVVRLFAQGWKAQDQFYGESLMGYGFGRMQNQELVENVAKEYPEQFPFRTDYSNRDLPWYKLQPNVKPPPFSEHVITGELLKTDAAARTGQFRKDGTGELVDFNLTPEGGVQYVNADASLADIPLGTRCRFSLYQDEKGAFTKASLVTDEYTRFARNVTTMRVVDIKQNGEVLFVAHQIPEVKDYNGDMKRPPDIARGTLRLDSQTRLWKGDREVKISDVAVGDVLLANFTGEQAGAPARCTEIWIGEDTHKQVSEGQKKKNAERLKAEKVAAAKK</sequence>
<gene>
    <name evidence="3" type="ORF">DES53_103347</name>
</gene>
<feature type="region of interest" description="Disordered" evidence="1">
    <location>
        <begin position="594"/>
        <end position="619"/>
    </location>
</feature>
<comment type="caution">
    <text evidence="3">The sequence shown here is derived from an EMBL/GenBank/DDBJ whole genome shotgun (WGS) entry which is preliminary data.</text>
</comment>
<dbReference type="Proteomes" id="UP000253426">
    <property type="component" value="Unassembled WGS sequence"/>
</dbReference>
<evidence type="ECO:0000256" key="1">
    <source>
        <dbReference type="SAM" id="MobiDB-lite"/>
    </source>
</evidence>
<feature type="chain" id="PRO_5016801837" evidence="2">
    <location>
        <begin position="23"/>
        <end position="619"/>
    </location>
</feature>
<dbReference type="EMBL" id="QNRR01000003">
    <property type="protein sequence ID" value="RBP45349.1"/>
    <property type="molecule type" value="Genomic_DNA"/>
</dbReference>
<dbReference type="RefSeq" id="WP_113958603.1">
    <property type="nucleotide sequence ID" value="NZ_QNRR01000003.1"/>
</dbReference>
<evidence type="ECO:0000313" key="3">
    <source>
        <dbReference type="EMBL" id="RBP45349.1"/>
    </source>
</evidence>
<accession>A0A366HR79</accession>
<organism evidence="3 4">
    <name type="scientific">Roseimicrobium gellanilyticum</name>
    <dbReference type="NCBI Taxonomy" id="748857"/>
    <lineage>
        <taxon>Bacteria</taxon>
        <taxon>Pseudomonadati</taxon>
        <taxon>Verrucomicrobiota</taxon>
        <taxon>Verrucomicrobiia</taxon>
        <taxon>Verrucomicrobiales</taxon>
        <taxon>Verrucomicrobiaceae</taxon>
        <taxon>Roseimicrobium</taxon>
    </lineage>
</organism>
<keyword evidence="2" id="KW-0732">Signal</keyword>
<reference evidence="3 4" key="1">
    <citation type="submission" date="2018-06" db="EMBL/GenBank/DDBJ databases">
        <title>Genomic Encyclopedia of Type Strains, Phase IV (KMG-IV): sequencing the most valuable type-strain genomes for metagenomic binning, comparative biology and taxonomic classification.</title>
        <authorList>
            <person name="Goeker M."/>
        </authorList>
    </citation>
    <scope>NUCLEOTIDE SEQUENCE [LARGE SCALE GENOMIC DNA]</scope>
    <source>
        <strain evidence="3 4">DSM 25532</strain>
    </source>
</reference>
<evidence type="ECO:0000313" key="4">
    <source>
        <dbReference type="Proteomes" id="UP000253426"/>
    </source>
</evidence>
<protein>
    <submittedName>
        <fullName evidence="3">Uncharacterized protein</fullName>
    </submittedName>
</protein>
<proteinExistence type="predicted"/>
<feature type="signal peptide" evidence="2">
    <location>
        <begin position="1"/>
        <end position="22"/>
    </location>
</feature>
<evidence type="ECO:0000256" key="2">
    <source>
        <dbReference type="SAM" id="SignalP"/>
    </source>
</evidence>
<name>A0A366HR79_9BACT</name>
<dbReference type="AlphaFoldDB" id="A0A366HR79"/>
<keyword evidence="4" id="KW-1185">Reference proteome</keyword>
<dbReference type="OrthoDB" id="176392at2"/>